<comment type="caution">
    <text evidence="1">The sequence shown here is derived from an EMBL/GenBank/DDBJ whole genome shotgun (WGS) entry which is preliminary data.</text>
</comment>
<organism evidence="1 2">
    <name type="scientific">Pseudomonas syringae pv. apii</name>
    <dbReference type="NCBI Taxonomy" id="81036"/>
    <lineage>
        <taxon>Bacteria</taxon>
        <taxon>Pseudomonadati</taxon>
        <taxon>Pseudomonadota</taxon>
        <taxon>Gammaproteobacteria</taxon>
        <taxon>Pseudomonadales</taxon>
        <taxon>Pseudomonadaceae</taxon>
        <taxon>Pseudomonas</taxon>
    </lineage>
</organism>
<protein>
    <recommendedName>
        <fullName evidence="3">Abi-like protein</fullName>
    </recommendedName>
</protein>
<gene>
    <name evidence="1" type="ORF">ALQ49_05537</name>
</gene>
<evidence type="ECO:0000313" key="1">
    <source>
        <dbReference type="EMBL" id="RMN98976.1"/>
    </source>
</evidence>
<name>A0A3M3RRE8_9PSED</name>
<sequence length="146" mass="17272">MAVEPWFRAELAGCHRPDFQAKARACKSQTKMFHNRSVIAELKFVFWEKMFTKRFEGRLWAPYLHRFFPNLEKCFTVSTHRAKIAADLEQIRLLRNRIAHHEPIFSRNLKSDFAVIQRLTETRCIVSADWMNGQQQVMSTVATRPF</sequence>
<dbReference type="Proteomes" id="UP000278062">
    <property type="component" value="Unassembled WGS sequence"/>
</dbReference>
<accession>A0A3M3RRE8</accession>
<reference evidence="1 2" key="1">
    <citation type="submission" date="2018-08" db="EMBL/GenBank/DDBJ databases">
        <title>Recombination of ecologically and evolutionarily significant loci maintains genetic cohesion in the Pseudomonas syringae species complex.</title>
        <authorList>
            <person name="Dillon M."/>
            <person name="Thakur S."/>
            <person name="Almeida R.N.D."/>
            <person name="Weir B.S."/>
            <person name="Guttman D.S."/>
        </authorList>
    </citation>
    <scope>NUCLEOTIDE SEQUENCE [LARGE SCALE GENOMIC DNA]</scope>
    <source>
        <strain evidence="1 2">1089_5</strain>
    </source>
</reference>
<proteinExistence type="predicted"/>
<evidence type="ECO:0000313" key="2">
    <source>
        <dbReference type="Proteomes" id="UP000278062"/>
    </source>
</evidence>
<evidence type="ECO:0008006" key="3">
    <source>
        <dbReference type="Google" id="ProtNLM"/>
    </source>
</evidence>
<dbReference type="AlphaFoldDB" id="A0A3M3RRE8"/>
<dbReference type="EMBL" id="RBPL01000050">
    <property type="protein sequence ID" value="RMN98976.1"/>
    <property type="molecule type" value="Genomic_DNA"/>
</dbReference>